<dbReference type="InterPro" id="IPR013424">
    <property type="entry name" value="Ice-binding_C"/>
</dbReference>
<dbReference type="Proteomes" id="UP000294359">
    <property type="component" value="Chromosome"/>
</dbReference>
<evidence type="ECO:0000259" key="1">
    <source>
        <dbReference type="Pfam" id="PF07589"/>
    </source>
</evidence>
<evidence type="ECO:0000313" key="2">
    <source>
        <dbReference type="EMBL" id="QBQ39512.1"/>
    </source>
</evidence>
<reference evidence="2 3" key="1">
    <citation type="submission" date="2019-03" db="EMBL/GenBank/DDBJ databases">
        <title>Draft Genome Sequences of Six Type Strains of the Genus Massilia.</title>
        <authorList>
            <person name="Miess H."/>
            <person name="Frediansyhah A."/>
            <person name="Gross H."/>
        </authorList>
    </citation>
    <scope>NUCLEOTIDE SEQUENCE [LARGE SCALE GENOMIC DNA]</scope>
    <source>
        <strain evidence="2 3">DSM 17505</strain>
    </source>
</reference>
<gene>
    <name evidence="2" type="ORF">E1742_20415</name>
</gene>
<dbReference type="Pfam" id="PF07589">
    <property type="entry name" value="PEP-CTERM"/>
    <property type="match status" value="1"/>
</dbReference>
<protein>
    <submittedName>
        <fullName evidence="2">PEP-CTERM sorting domain-containing protein</fullName>
    </submittedName>
</protein>
<dbReference type="NCBIfam" id="TIGR02595">
    <property type="entry name" value="PEP_CTERM"/>
    <property type="match status" value="1"/>
</dbReference>
<proteinExistence type="predicted"/>
<feature type="domain" description="Ice-binding protein C-terminal" evidence="1">
    <location>
        <begin position="95"/>
        <end position="117"/>
    </location>
</feature>
<dbReference type="EMBL" id="CP038026">
    <property type="protein sequence ID" value="QBQ39512.1"/>
    <property type="molecule type" value="Genomic_DNA"/>
</dbReference>
<accession>A0ABX5SHB5</accession>
<name>A0ABX5SHB5_9BURK</name>
<organism evidence="2 3">
    <name type="scientific">Pseudoduganella plicata</name>
    <dbReference type="NCBI Taxonomy" id="321984"/>
    <lineage>
        <taxon>Bacteria</taxon>
        <taxon>Pseudomonadati</taxon>
        <taxon>Pseudomonadota</taxon>
        <taxon>Betaproteobacteria</taxon>
        <taxon>Burkholderiales</taxon>
        <taxon>Oxalobacteraceae</taxon>
        <taxon>Telluria group</taxon>
        <taxon>Pseudoduganella</taxon>
    </lineage>
</organism>
<keyword evidence="3" id="KW-1185">Reference proteome</keyword>
<sequence length="119" mass="13050">MYTWVRNAASGSQFGDSFGMYSYEFGPAPSYWREAMSVDFQGTSTDVLDNTALPGAEITGFTNNTFTLDYTRAENGQFAMTRATGRITSVTLISAVPEPSTYAMFAAGLALLAWRRKRA</sequence>
<evidence type="ECO:0000313" key="3">
    <source>
        <dbReference type="Proteomes" id="UP000294359"/>
    </source>
</evidence>